<evidence type="ECO:0000256" key="1">
    <source>
        <dbReference type="ARBA" id="ARBA00001971"/>
    </source>
</evidence>
<dbReference type="Pfam" id="PF00067">
    <property type="entry name" value="p450"/>
    <property type="match status" value="1"/>
</dbReference>
<proteinExistence type="inferred from homology"/>
<dbReference type="InterPro" id="IPR002401">
    <property type="entry name" value="Cyt_P450_E_grp-I"/>
</dbReference>
<keyword evidence="7 9" id="KW-0503">Monooxygenase</keyword>
<evidence type="ECO:0000256" key="6">
    <source>
        <dbReference type="ARBA" id="ARBA00023004"/>
    </source>
</evidence>
<gene>
    <name evidence="10" type="ORF">TMSB3V08_LOCUS10213</name>
</gene>
<dbReference type="PANTHER" id="PTHR24291">
    <property type="entry name" value="CYTOCHROME P450 FAMILY 4"/>
    <property type="match status" value="1"/>
</dbReference>
<dbReference type="PRINTS" id="PR00385">
    <property type="entry name" value="P450"/>
</dbReference>
<evidence type="ECO:0000256" key="4">
    <source>
        <dbReference type="ARBA" id="ARBA00022723"/>
    </source>
</evidence>
<dbReference type="PRINTS" id="PR00463">
    <property type="entry name" value="EP450I"/>
</dbReference>
<dbReference type="InterPro" id="IPR001128">
    <property type="entry name" value="Cyt_P450"/>
</dbReference>
<evidence type="ECO:0000256" key="3">
    <source>
        <dbReference type="ARBA" id="ARBA00022617"/>
    </source>
</evidence>
<name>A0A7R9HUT2_9NEOP</name>
<dbReference type="GO" id="GO:0004497">
    <property type="term" value="F:monooxygenase activity"/>
    <property type="evidence" value="ECO:0007669"/>
    <property type="project" value="UniProtKB-KW"/>
</dbReference>
<evidence type="ECO:0000256" key="2">
    <source>
        <dbReference type="ARBA" id="ARBA00010617"/>
    </source>
</evidence>
<keyword evidence="6 8" id="KW-0408">Iron</keyword>
<dbReference type="GO" id="GO:0005506">
    <property type="term" value="F:iron ion binding"/>
    <property type="evidence" value="ECO:0007669"/>
    <property type="project" value="InterPro"/>
</dbReference>
<comment type="cofactor">
    <cofactor evidence="1 8">
        <name>heme</name>
        <dbReference type="ChEBI" id="CHEBI:30413"/>
    </cofactor>
</comment>
<dbReference type="InterPro" id="IPR050196">
    <property type="entry name" value="Cytochrome_P450_Monoox"/>
</dbReference>
<dbReference type="InterPro" id="IPR017972">
    <property type="entry name" value="Cyt_P450_CS"/>
</dbReference>
<dbReference type="AlphaFoldDB" id="A0A7R9HUT2"/>
<dbReference type="InterPro" id="IPR036396">
    <property type="entry name" value="Cyt_P450_sf"/>
</dbReference>
<evidence type="ECO:0000256" key="7">
    <source>
        <dbReference type="ARBA" id="ARBA00023033"/>
    </source>
</evidence>
<evidence type="ECO:0000313" key="10">
    <source>
        <dbReference type="EMBL" id="CAD7433542.1"/>
    </source>
</evidence>
<dbReference type="PANTHER" id="PTHR24291:SF161">
    <property type="entry name" value="CYTOCHROME P450 315A1, MITOCHONDRIAL"/>
    <property type="match status" value="1"/>
</dbReference>
<feature type="binding site" description="axial binding residue" evidence="8">
    <location>
        <position position="611"/>
    </location>
    <ligand>
        <name>heme</name>
        <dbReference type="ChEBI" id="CHEBI:30413"/>
    </ligand>
    <ligandPart>
        <name>Fe</name>
        <dbReference type="ChEBI" id="CHEBI:18248"/>
    </ligandPart>
</feature>
<dbReference type="GO" id="GO:0020037">
    <property type="term" value="F:heme binding"/>
    <property type="evidence" value="ECO:0007669"/>
    <property type="project" value="InterPro"/>
</dbReference>
<organism evidence="10">
    <name type="scientific">Timema monikensis</name>
    <dbReference type="NCBI Taxonomy" id="170555"/>
    <lineage>
        <taxon>Eukaryota</taxon>
        <taxon>Metazoa</taxon>
        <taxon>Ecdysozoa</taxon>
        <taxon>Arthropoda</taxon>
        <taxon>Hexapoda</taxon>
        <taxon>Insecta</taxon>
        <taxon>Pterygota</taxon>
        <taxon>Neoptera</taxon>
        <taxon>Polyneoptera</taxon>
        <taxon>Phasmatodea</taxon>
        <taxon>Timematodea</taxon>
        <taxon>Timematoidea</taxon>
        <taxon>Timematidae</taxon>
        <taxon>Timema</taxon>
    </lineage>
</organism>
<evidence type="ECO:0000256" key="5">
    <source>
        <dbReference type="ARBA" id="ARBA00023002"/>
    </source>
</evidence>
<dbReference type="Gene3D" id="1.10.630.10">
    <property type="entry name" value="Cytochrome P450"/>
    <property type="match status" value="1"/>
</dbReference>
<dbReference type="PROSITE" id="PS00086">
    <property type="entry name" value="CYTOCHROME_P450"/>
    <property type="match status" value="1"/>
</dbReference>
<keyword evidence="4 8" id="KW-0479">Metal-binding</keyword>
<keyword evidence="3 8" id="KW-0349">Heme</keyword>
<protein>
    <recommendedName>
        <fullName evidence="11">Cytochrome P450</fullName>
    </recommendedName>
</protein>
<dbReference type="GO" id="GO:0016705">
    <property type="term" value="F:oxidoreductase activity, acting on paired donors, with incorporation or reduction of molecular oxygen"/>
    <property type="evidence" value="ECO:0007669"/>
    <property type="project" value="InterPro"/>
</dbReference>
<accession>A0A7R9HUT2</accession>
<evidence type="ECO:0000256" key="8">
    <source>
        <dbReference type="PIRSR" id="PIRSR602401-1"/>
    </source>
</evidence>
<dbReference type="EMBL" id="OB796540">
    <property type="protein sequence ID" value="CAD7433542.1"/>
    <property type="molecule type" value="Genomic_DNA"/>
</dbReference>
<comment type="similarity">
    <text evidence="2 9">Belongs to the cytochrome P450 family.</text>
</comment>
<evidence type="ECO:0000256" key="9">
    <source>
        <dbReference type="RuleBase" id="RU000461"/>
    </source>
</evidence>
<reference evidence="10" key="1">
    <citation type="submission" date="2020-11" db="EMBL/GenBank/DDBJ databases">
        <authorList>
            <person name="Tran Van P."/>
        </authorList>
    </citation>
    <scope>NUCLEOTIDE SEQUENCE</scope>
</reference>
<sequence>MGALSMSRGDEKNYLRNHLGIEPGTPRLVARCNDHYTMGPLLGTRDSDYCNSTTVEEEFPITGNNDSPALPNLIYIRRKNDHGKQKNDNAVAQYLATQSPSLSLASLATQLPSLSLASLATQSPSLSLASLATQSPSLSLASLAKPLLPAKQQPPHWTMSDTSLWEFLLLLPVTLAAIFWWSRRGLRRHIDKIPGPSCTPLVGNLFSLSRQGLDLFHDVARRHPGLGPTCKLWVGPKPVVVLTDPADVHLALNNWNCRDKMFIYGSTGNFLGDGLSDASFSRHAPYRTLIEQAFTSGMFLQSLDLYNRKCRVLVEECLSKYKDGREFDVLDDLKMCTFDIATQYALGMDLDIQKKNDLKTFESVKTMISCIQESMFSPLCWFRGIVSLTSLGRRYKGASKQFLDLVDKIIINKVCQNGPLDLGVLLEKPGEDFVPGKRPLGLVDILVGVYQRKGITASVDEIRREAVSLLLNGLETTSLASAAVLKLLSHHVEVQDRVREELVDVLGVGRVSPLTFQQLQRMTYLDQVIKETLRLYPCGPPVVREVVFDVHTAAYTIPKGASLVVLPYFTHRNPVNYGDPERFDPDRFSPERGEGRHPCSFLPFSGGPRGCVAQEQAMLQLKIVLASVLRRYRVLPVGGPEELQEVDCYFTVKLRRGYKIRLQGTRFESRLNRSTKIHVIQ</sequence>
<dbReference type="SUPFAM" id="SSF48264">
    <property type="entry name" value="Cytochrome P450"/>
    <property type="match status" value="1"/>
</dbReference>
<keyword evidence="5 9" id="KW-0560">Oxidoreductase</keyword>
<evidence type="ECO:0008006" key="11">
    <source>
        <dbReference type="Google" id="ProtNLM"/>
    </source>
</evidence>